<organism evidence="1 2">
    <name type="scientific">Polarella glacialis</name>
    <name type="common">Dinoflagellate</name>
    <dbReference type="NCBI Taxonomy" id="89957"/>
    <lineage>
        <taxon>Eukaryota</taxon>
        <taxon>Sar</taxon>
        <taxon>Alveolata</taxon>
        <taxon>Dinophyceae</taxon>
        <taxon>Suessiales</taxon>
        <taxon>Suessiaceae</taxon>
        <taxon>Polarella</taxon>
    </lineage>
</organism>
<evidence type="ECO:0000313" key="2">
    <source>
        <dbReference type="Proteomes" id="UP000654075"/>
    </source>
</evidence>
<gene>
    <name evidence="1" type="ORF">PGLA1383_LOCUS21093</name>
</gene>
<keyword evidence="2" id="KW-1185">Reference proteome</keyword>
<comment type="caution">
    <text evidence="1">The sequence shown here is derived from an EMBL/GenBank/DDBJ whole genome shotgun (WGS) entry which is preliminary data.</text>
</comment>
<proteinExistence type="predicted"/>
<evidence type="ECO:0000313" key="1">
    <source>
        <dbReference type="EMBL" id="CAE8602862.1"/>
    </source>
</evidence>
<accession>A0A813EV13</accession>
<dbReference type="AlphaFoldDB" id="A0A813EV13"/>
<name>A0A813EV13_POLGL</name>
<feature type="non-terminal residue" evidence="1">
    <location>
        <position position="136"/>
    </location>
</feature>
<reference evidence="1" key="1">
    <citation type="submission" date="2021-02" db="EMBL/GenBank/DDBJ databases">
        <authorList>
            <person name="Dougan E. K."/>
            <person name="Rhodes N."/>
            <person name="Thang M."/>
            <person name="Chan C."/>
        </authorList>
    </citation>
    <scope>NUCLEOTIDE SEQUENCE</scope>
</reference>
<feature type="non-terminal residue" evidence="1">
    <location>
        <position position="1"/>
    </location>
</feature>
<dbReference type="Proteomes" id="UP000654075">
    <property type="component" value="Unassembled WGS sequence"/>
</dbReference>
<dbReference type="EMBL" id="CAJNNV010014741">
    <property type="protein sequence ID" value="CAE8602862.1"/>
    <property type="molecule type" value="Genomic_DNA"/>
</dbReference>
<sequence>RRQTTTALFGTAADDGAPVSGPSAASFTRLVSRGASFVSRITKDKVTFTVTDGVLELNVNGVFSKQVSILRIRSASAEVFDQDGWSAAVPHHQFARLEEKLRGLAYCAAVPFLGILGPAQDAGSLRTSGVLLEMTA</sequence>
<protein>
    <submittedName>
        <fullName evidence="1">Uncharacterized protein</fullName>
    </submittedName>
</protein>